<dbReference type="SMART" id="SM01117">
    <property type="entry name" value="Cyt-b5"/>
    <property type="match status" value="1"/>
</dbReference>
<dbReference type="GO" id="GO:0006629">
    <property type="term" value="P:lipid metabolic process"/>
    <property type="evidence" value="ECO:0007669"/>
    <property type="project" value="UniProtKB-KW"/>
</dbReference>
<feature type="compositionally biased region" description="Basic residues" evidence="12">
    <location>
        <begin position="361"/>
        <end position="372"/>
    </location>
</feature>
<feature type="domain" description="Cytochrome b5 heme-binding" evidence="14">
    <location>
        <begin position="5"/>
        <end position="89"/>
    </location>
</feature>
<evidence type="ECO:0000259" key="14">
    <source>
        <dbReference type="PROSITE" id="PS50255"/>
    </source>
</evidence>
<evidence type="ECO:0000256" key="2">
    <source>
        <dbReference type="ARBA" id="ARBA00005189"/>
    </source>
</evidence>
<dbReference type="InterPro" id="IPR005804">
    <property type="entry name" value="FA_desaturase_dom"/>
</dbReference>
<evidence type="ECO:0000313" key="16">
    <source>
        <dbReference type="Proteomes" id="UP000593564"/>
    </source>
</evidence>
<dbReference type="GO" id="GO:0016020">
    <property type="term" value="C:membrane"/>
    <property type="evidence" value="ECO:0007669"/>
    <property type="project" value="UniProtKB-SubCell"/>
</dbReference>
<dbReference type="PANTHER" id="PTHR19353:SF30">
    <property type="entry name" value="DELTA 8-(E)-SPHINGOLIPID DESATURASE"/>
    <property type="match status" value="1"/>
</dbReference>
<comment type="caution">
    <text evidence="15">The sequence shown here is derived from an EMBL/GenBank/DDBJ whole genome shotgun (WGS) entry which is preliminary data.</text>
</comment>
<feature type="compositionally biased region" description="Basic and acidic residues" evidence="12">
    <location>
        <begin position="327"/>
        <end position="340"/>
    </location>
</feature>
<dbReference type="InterPro" id="IPR012171">
    <property type="entry name" value="Fatty_acid_desaturase"/>
</dbReference>
<evidence type="ECO:0000256" key="10">
    <source>
        <dbReference type="ARBA" id="ARBA00023098"/>
    </source>
</evidence>
<gene>
    <name evidence="15" type="ORF">HYC85_027219</name>
</gene>
<accession>A0A7J7G5T9</accession>
<evidence type="ECO:0000256" key="11">
    <source>
        <dbReference type="ARBA" id="ARBA00023136"/>
    </source>
</evidence>
<keyword evidence="8" id="KW-0560">Oxidoreductase</keyword>
<dbReference type="GO" id="GO:0046872">
    <property type="term" value="F:metal ion binding"/>
    <property type="evidence" value="ECO:0007669"/>
    <property type="project" value="UniProtKB-KW"/>
</dbReference>
<dbReference type="Pfam" id="PF14223">
    <property type="entry name" value="Retrotran_gag_2"/>
    <property type="match status" value="1"/>
</dbReference>
<feature type="compositionally biased region" description="Basic residues" evidence="12">
    <location>
        <begin position="509"/>
        <end position="520"/>
    </location>
</feature>
<feature type="transmembrane region" description="Helical" evidence="13">
    <location>
        <begin position="693"/>
        <end position="715"/>
    </location>
</feature>
<feature type="region of interest" description="Disordered" evidence="12">
    <location>
        <begin position="327"/>
        <end position="372"/>
    </location>
</feature>
<reference evidence="16" key="1">
    <citation type="journal article" date="2020" name="Nat. Commun.">
        <title>Genome assembly of wild tea tree DASZ reveals pedigree and selection history of tea varieties.</title>
        <authorList>
            <person name="Zhang W."/>
            <person name="Zhang Y."/>
            <person name="Qiu H."/>
            <person name="Guo Y."/>
            <person name="Wan H."/>
            <person name="Zhang X."/>
            <person name="Scossa F."/>
            <person name="Alseekh S."/>
            <person name="Zhang Q."/>
            <person name="Wang P."/>
            <person name="Xu L."/>
            <person name="Schmidt M.H."/>
            <person name="Jia X."/>
            <person name="Li D."/>
            <person name="Zhu A."/>
            <person name="Guo F."/>
            <person name="Chen W."/>
            <person name="Ni D."/>
            <person name="Usadel B."/>
            <person name="Fernie A.R."/>
            <person name="Wen W."/>
        </authorList>
    </citation>
    <scope>NUCLEOTIDE SEQUENCE [LARGE SCALE GENOMIC DNA]</scope>
    <source>
        <strain evidence="16">cv. G240</strain>
    </source>
</reference>
<dbReference type="GO" id="GO:0016717">
    <property type="term" value="F:oxidoreductase activity, acting on paired donors, with oxidation of a pair of donors resulting in the reduction of molecular oxygen to two molecules of water"/>
    <property type="evidence" value="ECO:0007669"/>
    <property type="project" value="UniProtKB-ARBA"/>
</dbReference>
<evidence type="ECO:0000313" key="15">
    <source>
        <dbReference type="EMBL" id="KAF5936090.1"/>
    </source>
</evidence>
<feature type="region of interest" description="Disordered" evidence="12">
    <location>
        <begin position="191"/>
        <end position="211"/>
    </location>
</feature>
<sequence length="916" mass="103939">MAEPKNYITSLDLKSHSKAGDLWISIQGKVYDVSDWAKDHPGGALPLLSLAGQDVTDAFVAYHPGTAWQYLDKFFNGFYLKDYSVSEASKDYRKLVFEFSKMGLFENKGHGVFVSFCFMAVLFVASVLGVLCCDNTWVHLLCGGLMGFLWIQSGWIGHDSGHYQEEGQEERSPKLQTTGQSELPRAATRHLKIASDGHSQPRAPRADEGRRRVGARVKLTEVDPAELWAKLEMRYKSKSLTNRLSLKRQLYTLRMPEGANLTEHLDEFNRITMELDTIGDKTQEEDRAMILLVSLPASYEHLRTTLLYGKDALGLDEVIATLISHESMKKQEGSSSKHPEGNAMVASENEQGKGRSNDRRGRSKSRGRSQSRSGFKRKCYYCDQEDHLIKDCVKLKEDKAHKEQASSSNVAAAVNAKDEYAFTVSSSMTKPDWILDSGSTYHICMDKKLFSTYQAKDGDMKGYSFTSSKGNLKVIHGDTVMLHGRLEGNLYRLVEKVVTDGATVTYRARRTRHAQKRHRAQQTWQPKCTRTHGGSSEVHKTEPLRPILKTAQSKETKTAKHVPGKKVSFALELETYWDLSKTGWNGEMPSQRVANVPWCAQDPQHQVMPNRGLNRLAQILTGNCLAGISIGWWKWNHNAHHIACNSLDFDPDLQHIPFFVVSSKFFNSITSHFYGRKMTFDPTARFLVSYQHWTYYPVMCFARINLFAQSFMLLLSKRKVPNRGQEILGLIVFWIWYPLLVSCLPNWGERLMFIIASFAVTGIQHVQFTLNHFSTSVYVGPPTGNDWFEKQTSGTLNIACASWMDWFHGGLQFQVEHHLLPRLPRCQLRKISPFVMDLCKKHNLPCNIAPFWKANVLTIRTLRNAALQARDLASPIPKNFCLCLGENYATFDISCFQSIPKDSLKMYLSLCGCWIA</sequence>
<evidence type="ECO:0000256" key="7">
    <source>
        <dbReference type="ARBA" id="ARBA00022989"/>
    </source>
</evidence>
<keyword evidence="11 13" id="KW-0472">Membrane</keyword>
<reference evidence="15 16" key="2">
    <citation type="submission" date="2020-07" db="EMBL/GenBank/DDBJ databases">
        <title>Genome assembly of wild tea tree DASZ reveals pedigree and selection history of tea varieties.</title>
        <authorList>
            <person name="Zhang W."/>
        </authorList>
    </citation>
    <scope>NUCLEOTIDE SEQUENCE [LARGE SCALE GENOMIC DNA]</scope>
    <source>
        <strain evidence="16">cv. G240</strain>
        <tissue evidence="15">Leaf</tissue>
    </source>
</reference>
<evidence type="ECO:0000256" key="6">
    <source>
        <dbReference type="ARBA" id="ARBA00022723"/>
    </source>
</evidence>
<name>A0A7J7G5T9_CAMSI</name>
<evidence type="ECO:0000256" key="9">
    <source>
        <dbReference type="ARBA" id="ARBA00023004"/>
    </source>
</evidence>
<dbReference type="Gene3D" id="4.10.60.10">
    <property type="entry name" value="Zinc finger, CCHC-type"/>
    <property type="match status" value="1"/>
</dbReference>
<protein>
    <recommendedName>
        <fullName evidence="14">Cytochrome b5 heme-binding domain-containing protein</fullName>
    </recommendedName>
</protein>
<dbReference type="EMBL" id="JACBKZ010000013">
    <property type="protein sequence ID" value="KAF5936090.1"/>
    <property type="molecule type" value="Genomic_DNA"/>
</dbReference>
<dbReference type="Gene3D" id="3.10.120.10">
    <property type="entry name" value="Cytochrome b5-like heme/steroid binding domain"/>
    <property type="match status" value="1"/>
</dbReference>
<dbReference type="PANTHER" id="PTHR19353">
    <property type="entry name" value="FATTY ACID DESATURASE 2"/>
    <property type="match status" value="1"/>
</dbReference>
<feature type="compositionally biased region" description="Polar residues" evidence="12">
    <location>
        <begin position="521"/>
        <end position="534"/>
    </location>
</feature>
<feature type="compositionally biased region" description="Basic and acidic residues" evidence="12">
    <location>
        <begin position="350"/>
        <end position="360"/>
    </location>
</feature>
<dbReference type="CDD" id="cd03506">
    <property type="entry name" value="Delta6-FADS-like"/>
    <property type="match status" value="1"/>
</dbReference>
<keyword evidence="6" id="KW-0479">Metal-binding</keyword>
<comment type="similarity">
    <text evidence="3">Belongs to the fatty acid desaturase type 1 family.</text>
</comment>
<comment type="subcellular location">
    <subcellularLocation>
        <location evidence="1">Membrane</location>
        <topology evidence="1">Multi-pass membrane protein</topology>
    </subcellularLocation>
</comment>
<evidence type="ECO:0000256" key="1">
    <source>
        <dbReference type="ARBA" id="ARBA00004141"/>
    </source>
</evidence>
<evidence type="ECO:0000256" key="5">
    <source>
        <dbReference type="ARBA" id="ARBA00022692"/>
    </source>
</evidence>
<dbReference type="AlphaFoldDB" id="A0A7J7G5T9"/>
<dbReference type="SUPFAM" id="SSF55856">
    <property type="entry name" value="Cytochrome b5-like heme/steroid binding domain"/>
    <property type="match status" value="1"/>
</dbReference>
<feature type="compositionally biased region" description="Basic and acidic residues" evidence="12">
    <location>
        <begin position="162"/>
        <end position="173"/>
    </location>
</feature>
<dbReference type="Proteomes" id="UP000593564">
    <property type="component" value="Unassembled WGS sequence"/>
</dbReference>
<keyword evidence="16" id="KW-1185">Reference proteome</keyword>
<evidence type="ECO:0000256" key="12">
    <source>
        <dbReference type="SAM" id="MobiDB-lite"/>
    </source>
</evidence>
<evidence type="ECO:0000256" key="3">
    <source>
        <dbReference type="ARBA" id="ARBA00009295"/>
    </source>
</evidence>
<comment type="pathway">
    <text evidence="2">Lipid metabolism.</text>
</comment>
<dbReference type="PROSITE" id="PS50255">
    <property type="entry name" value="CYTOCHROME_B5_2"/>
    <property type="match status" value="1"/>
</dbReference>
<keyword evidence="4" id="KW-0349">Heme</keyword>
<feature type="transmembrane region" description="Helical" evidence="13">
    <location>
        <begin position="111"/>
        <end position="131"/>
    </location>
</feature>
<feature type="region of interest" description="Disordered" evidence="12">
    <location>
        <begin position="162"/>
        <end position="181"/>
    </location>
</feature>
<dbReference type="Pfam" id="PF00173">
    <property type="entry name" value="Cyt-b5"/>
    <property type="match status" value="1"/>
</dbReference>
<dbReference type="InterPro" id="IPR036400">
    <property type="entry name" value="Cyt_B5-like_heme/steroid_sf"/>
</dbReference>
<keyword evidence="9" id="KW-0408">Iron</keyword>
<proteinExistence type="inferred from homology"/>
<evidence type="ECO:0000256" key="13">
    <source>
        <dbReference type="SAM" id="Phobius"/>
    </source>
</evidence>
<keyword evidence="5 13" id="KW-0812">Transmembrane</keyword>
<dbReference type="InterPro" id="IPR001199">
    <property type="entry name" value="Cyt_B5-like_heme/steroid-bd"/>
</dbReference>
<evidence type="ECO:0000256" key="4">
    <source>
        <dbReference type="ARBA" id="ARBA00022617"/>
    </source>
</evidence>
<feature type="transmembrane region" description="Helical" evidence="13">
    <location>
        <begin position="727"/>
        <end position="747"/>
    </location>
</feature>
<evidence type="ECO:0000256" key="8">
    <source>
        <dbReference type="ARBA" id="ARBA00023002"/>
    </source>
</evidence>
<feature type="region of interest" description="Disordered" evidence="12">
    <location>
        <begin position="509"/>
        <end position="540"/>
    </location>
</feature>
<organism evidence="15 16">
    <name type="scientific">Camellia sinensis</name>
    <name type="common">Tea plant</name>
    <name type="synonym">Thea sinensis</name>
    <dbReference type="NCBI Taxonomy" id="4442"/>
    <lineage>
        <taxon>Eukaryota</taxon>
        <taxon>Viridiplantae</taxon>
        <taxon>Streptophyta</taxon>
        <taxon>Embryophyta</taxon>
        <taxon>Tracheophyta</taxon>
        <taxon>Spermatophyta</taxon>
        <taxon>Magnoliopsida</taxon>
        <taxon>eudicotyledons</taxon>
        <taxon>Gunneridae</taxon>
        <taxon>Pentapetalae</taxon>
        <taxon>asterids</taxon>
        <taxon>Ericales</taxon>
        <taxon>Theaceae</taxon>
        <taxon>Camellia</taxon>
    </lineage>
</organism>
<dbReference type="Pfam" id="PF00487">
    <property type="entry name" value="FA_desaturase"/>
    <property type="match status" value="1"/>
</dbReference>
<keyword evidence="10" id="KW-0443">Lipid metabolism</keyword>
<keyword evidence="7 13" id="KW-1133">Transmembrane helix</keyword>